<comment type="caution">
    <text evidence="2">The sequence shown here is derived from an EMBL/GenBank/DDBJ whole genome shotgun (WGS) entry which is preliminary data.</text>
</comment>
<dbReference type="Proteomes" id="UP001610446">
    <property type="component" value="Unassembled WGS sequence"/>
</dbReference>
<reference evidence="2 3" key="1">
    <citation type="submission" date="2024-07" db="EMBL/GenBank/DDBJ databases">
        <title>Section-level genome sequencing and comparative genomics of Aspergillus sections Usti and Cavernicolus.</title>
        <authorList>
            <consortium name="Lawrence Berkeley National Laboratory"/>
            <person name="Nybo J.L."/>
            <person name="Vesth T.C."/>
            <person name="Theobald S."/>
            <person name="Frisvad J.C."/>
            <person name="Larsen T.O."/>
            <person name="Kjaerboelling I."/>
            <person name="Rothschild-Mancinelli K."/>
            <person name="Lyhne E.K."/>
            <person name="Kogle M.E."/>
            <person name="Barry K."/>
            <person name="Clum A."/>
            <person name="Na H."/>
            <person name="Ledsgaard L."/>
            <person name="Lin J."/>
            <person name="Lipzen A."/>
            <person name="Kuo A."/>
            <person name="Riley R."/>
            <person name="Mondo S."/>
            <person name="Labutti K."/>
            <person name="Haridas S."/>
            <person name="Pangalinan J."/>
            <person name="Salamov A.A."/>
            <person name="Simmons B.A."/>
            <person name="Magnuson J.K."/>
            <person name="Chen J."/>
            <person name="Drula E."/>
            <person name="Henrissat B."/>
            <person name="Wiebenga A."/>
            <person name="Lubbers R.J."/>
            <person name="Gomes A.C."/>
            <person name="Makela M.R."/>
            <person name="Stajich J."/>
            <person name="Grigoriev I.V."/>
            <person name="Mortensen U.H."/>
            <person name="De Vries R.P."/>
            <person name="Baker S.E."/>
            <person name="Andersen M.R."/>
        </authorList>
    </citation>
    <scope>NUCLEOTIDE SEQUENCE [LARGE SCALE GENOMIC DNA]</scope>
    <source>
        <strain evidence="2 3">CBS 123904</strain>
    </source>
</reference>
<protein>
    <recommendedName>
        <fullName evidence="4">Nucleoside phosphorylase domain-containing protein</fullName>
    </recommendedName>
</protein>
<evidence type="ECO:0008006" key="4">
    <source>
        <dbReference type="Google" id="ProtNLM"/>
    </source>
</evidence>
<dbReference type="Gene3D" id="3.40.50.1580">
    <property type="entry name" value="Nucleoside phosphorylase domain"/>
    <property type="match status" value="1"/>
</dbReference>
<accession>A0ABR4IZI8</accession>
<keyword evidence="3" id="KW-1185">Reference proteome</keyword>
<evidence type="ECO:0000256" key="1">
    <source>
        <dbReference type="SAM" id="MobiDB-lite"/>
    </source>
</evidence>
<dbReference type="EMBL" id="JBFXLU010000259">
    <property type="protein sequence ID" value="KAL2832679.1"/>
    <property type="molecule type" value="Genomic_DNA"/>
</dbReference>
<sequence length="385" mass="42560">MIREWTGRPIERVLISSGVYRKKSLGSFVDPGKKLAKLGVRHATLYGKHLSCQCKPDIYVREREHHLLKAQSFSFRNHDGGYDPLQFQDPNLSRTPKRTPLSKPTAQRSPFPGTDYHIAWICPTNRDLRIALTFLDKTYGPPLEVREPMDACNYTTGMLSSHKLILVCMNAETPHAFTANTVVHNMRYTFPNLRFAMLVGGGASAIPHYGLTTVRDVRLGDVVVGSQSRTGGVVVYEVHNGAGPVQTRTLGRRPKSVLQALVRLEARRALLSQGMSLVLAARGYVRPPVLADPRAREAELLPAKHDAHCLEGEACTLLSEWPCLVIRGMTDYAADPLGMGVWREYGSAAAAAFAREFLGALRKDELEKDLIVIEALAVARGVKKA</sequence>
<gene>
    <name evidence="2" type="ORF">BJY01DRAFT_253834</name>
</gene>
<dbReference type="SUPFAM" id="SSF53167">
    <property type="entry name" value="Purine and uridine phosphorylases"/>
    <property type="match status" value="1"/>
</dbReference>
<dbReference type="PANTHER" id="PTHR46082">
    <property type="entry name" value="ATP/GTP-BINDING PROTEIN-RELATED"/>
    <property type="match status" value="1"/>
</dbReference>
<proteinExistence type="predicted"/>
<evidence type="ECO:0000313" key="3">
    <source>
        <dbReference type="Proteomes" id="UP001610446"/>
    </source>
</evidence>
<feature type="region of interest" description="Disordered" evidence="1">
    <location>
        <begin position="86"/>
        <end position="108"/>
    </location>
</feature>
<evidence type="ECO:0000313" key="2">
    <source>
        <dbReference type="EMBL" id="KAL2832679.1"/>
    </source>
</evidence>
<organism evidence="2 3">
    <name type="scientific">Aspergillus pseudoustus</name>
    <dbReference type="NCBI Taxonomy" id="1810923"/>
    <lineage>
        <taxon>Eukaryota</taxon>
        <taxon>Fungi</taxon>
        <taxon>Dikarya</taxon>
        <taxon>Ascomycota</taxon>
        <taxon>Pezizomycotina</taxon>
        <taxon>Eurotiomycetes</taxon>
        <taxon>Eurotiomycetidae</taxon>
        <taxon>Eurotiales</taxon>
        <taxon>Aspergillaceae</taxon>
        <taxon>Aspergillus</taxon>
        <taxon>Aspergillus subgen. Nidulantes</taxon>
    </lineage>
</organism>
<dbReference type="InterPro" id="IPR035994">
    <property type="entry name" value="Nucleoside_phosphorylase_sf"/>
</dbReference>
<dbReference type="InterPro" id="IPR053137">
    <property type="entry name" value="NLR-like"/>
</dbReference>
<dbReference type="PANTHER" id="PTHR46082:SF6">
    <property type="entry name" value="AAA+ ATPASE DOMAIN-CONTAINING PROTEIN-RELATED"/>
    <property type="match status" value="1"/>
</dbReference>
<name>A0ABR4IZI8_9EURO</name>